<comment type="subcellular location">
    <subcellularLocation>
        <location evidence="1">Membrane</location>
        <topology evidence="1">Single-pass membrane protein</topology>
    </subcellularLocation>
</comment>
<evidence type="ECO:0000256" key="3">
    <source>
        <dbReference type="ARBA" id="ARBA00022692"/>
    </source>
</evidence>
<evidence type="ECO:0000256" key="8">
    <source>
        <dbReference type="SAM" id="MobiDB-lite"/>
    </source>
</evidence>
<name>A0A395IE49_ASPHC</name>
<evidence type="ECO:0000256" key="4">
    <source>
        <dbReference type="ARBA" id="ARBA00022741"/>
    </source>
</evidence>
<gene>
    <name evidence="11" type="ORF">BO97DRAFT_333425</name>
</gene>
<evidence type="ECO:0000259" key="10">
    <source>
        <dbReference type="Pfam" id="PF21314"/>
    </source>
</evidence>
<dbReference type="VEuPathDB" id="FungiDB:BO97DRAFT_333425"/>
<dbReference type="OrthoDB" id="4779287at2759"/>
<dbReference type="GO" id="GO:0005524">
    <property type="term" value="F:ATP binding"/>
    <property type="evidence" value="ECO:0007669"/>
    <property type="project" value="UniProtKB-KW"/>
</dbReference>
<keyword evidence="5" id="KW-0067">ATP-binding</keyword>
<feature type="domain" description="Epidermal growth factor receptor-like transmembrane-juxtamembrane segment" evidence="10">
    <location>
        <begin position="178"/>
        <end position="204"/>
    </location>
</feature>
<dbReference type="InterPro" id="IPR049328">
    <property type="entry name" value="TM_ErbB1"/>
</dbReference>
<keyword evidence="6 9" id="KW-1133">Transmembrane helix</keyword>
<sequence length="254" mass="26372">MTNATAGIQGFASRRNNTCLEDEVSCGHTWGTQYACCPSGSYCPGSKVSIPNNVCCPSWTDCTAQIDDPPVCADSSWGLYNYSGYFCCEGDTQGFGVKGETWVGCAAQDYPGNAKYSALNLIAQETGTTTAIATTTAATTASAGTGTVASVTTPPTSSSLTATASAVPTSHGTNSGAIAGGVVGGVLGVAAIAAGLWFFLRRRKTQTPQQPVSQAQHSEYMYAAEDSNFSELNAEPDRIELVGHKNQLRHELPG</sequence>
<keyword evidence="3 9" id="KW-0812">Transmembrane</keyword>
<dbReference type="Pfam" id="PF21314">
    <property type="entry name" value="TM_ErbB1"/>
    <property type="match status" value="1"/>
</dbReference>
<dbReference type="InterPro" id="IPR051694">
    <property type="entry name" value="Immunoregulatory_rcpt-like"/>
</dbReference>
<dbReference type="PANTHER" id="PTHR15549">
    <property type="entry name" value="PAIRED IMMUNOGLOBULIN-LIKE TYPE 2 RECEPTOR"/>
    <property type="match status" value="1"/>
</dbReference>
<dbReference type="Proteomes" id="UP000248961">
    <property type="component" value="Unassembled WGS sequence"/>
</dbReference>
<keyword evidence="12" id="KW-1185">Reference proteome</keyword>
<evidence type="ECO:0000256" key="1">
    <source>
        <dbReference type="ARBA" id="ARBA00004167"/>
    </source>
</evidence>
<dbReference type="STRING" id="1450537.A0A395IE49"/>
<feature type="region of interest" description="Disordered" evidence="8">
    <location>
        <begin position="146"/>
        <end position="167"/>
    </location>
</feature>
<evidence type="ECO:0000256" key="6">
    <source>
        <dbReference type="ARBA" id="ARBA00022989"/>
    </source>
</evidence>
<keyword evidence="2" id="KW-0597">Phosphoprotein</keyword>
<organism evidence="11 12">
    <name type="scientific">Aspergillus homomorphus (strain CBS 101889)</name>
    <dbReference type="NCBI Taxonomy" id="1450537"/>
    <lineage>
        <taxon>Eukaryota</taxon>
        <taxon>Fungi</taxon>
        <taxon>Dikarya</taxon>
        <taxon>Ascomycota</taxon>
        <taxon>Pezizomycotina</taxon>
        <taxon>Eurotiomycetes</taxon>
        <taxon>Eurotiomycetidae</taxon>
        <taxon>Eurotiales</taxon>
        <taxon>Aspergillaceae</taxon>
        <taxon>Aspergillus</taxon>
        <taxon>Aspergillus subgen. Circumdati</taxon>
    </lineage>
</organism>
<dbReference type="GO" id="GO:0071944">
    <property type="term" value="C:cell periphery"/>
    <property type="evidence" value="ECO:0007669"/>
    <property type="project" value="UniProtKB-ARBA"/>
</dbReference>
<dbReference type="GeneID" id="37195647"/>
<evidence type="ECO:0000313" key="12">
    <source>
        <dbReference type="Proteomes" id="UP000248961"/>
    </source>
</evidence>
<keyword evidence="7 9" id="KW-0472">Membrane</keyword>
<evidence type="ECO:0000256" key="5">
    <source>
        <dbReference type="ARBA" id="ARBA00022840"/>
    </source>
</evidence>
<evidence type="ECO:0000256" key="7">
    <source>
        <dbReference type="ARBA" id="ARBA00023136"/>
    </source>
</evidence>
<dbReference type="EMBL" id="KZ824267">
    <property type="protein sequence ID" value="RAL17428.1"/>
    <property type="molecule type" value="Genomic_DNA"/>
</dbReference>
<reference evidence="11 12" key="1">
    <citation type="submission" date="2018-02" db="EMBL/GenBank/DDBJ databases">
        <title>The genomes of Aspergillus section Nigri reveals drivers in fungal speciation.</title>
        <authorList>
            <consortium name="DOE Joint Genome Institute"/>
            <person name="Vesth T.C."/>
            <person name="Nybo J."/>
            <person name="Theobald S."/>
            <person name="Brandl J."/>
            <person name="Frisvad J.C."/>
            <person name="Nielsen K.F."/>
            <person name="Lyhne E.K."/>
            <person name="Kogle M.E."/>
            <person name="Kuo A."/>
            <person name="Riley R."/>
            <person name="Clum A."/>
            <person name="Nolan M."/>
            <person name="Lipzen A."/>
            <person name="Salamov A."/>
            <person name="Henrissat B."/>
            <person name="Wiebenga A."/>
            <person name="De vries R.P."/>
            <person name="Grigoriev I.V."/>
            <person name="Mortensen U.H."/>
            <person name="Andersen M.R."/>
            <person name="Baker S.E."/>
        </authorList>
    </citation>
    <scope>NUCLEOTIDE SEQUENCE [LARGE SCALE GENOMIC DNA]</scope>
    <source>
        <strain evidence="11 12">CBS 101889</strain>
    </source>
</reference>
<dbReference type="PANTHER" id="PTHR15549:SF26">
    <property type="entry name" value="AXIAL BUDDING PATTERN PROTEIN 2-RELATED"/>
    <property type="match status" value="1"/>
</dbReference>
<accession>A0A395IE49</accession>
<feature type="transmembrane region" description="Helical" evidence="9">
    <location>
        <begin position="177"/>
        <end position="200"/>
    </location>
</feature>
<dbReference type="AlphaFoldDB" id="A0A395IE49"/>
<protein>
    <recommendedName>
        <fullName evidence="10">Epidermal growth factor receptor-like transmembrane-juxtamembrane segment domain-containing protein</fullName>
    </recommendedName>
</protein>
<dbReference type="GO" id="GO:0016020">
    <property type="term" value="C:membrane"/>
    <property type="evidence" value="ECO:0007669"/>
    <property type="project" value="UniProtKB-SubCell"/>
</dbReference>
<dbReference type="RefSeq" id="XP_025556582.1">
    <property type="nucleotide sequence ID" value="XM_025691358.1"/>
</dbReference>
<evidence type="ECO:0000313" key="11">
    <source>
        <dbReference type="EMBL" id="RAL17428.1"/>
    </source>
</evidence>
<evidence type="ECO:0000256" key="2">
    <source>
        <dbReference type="ARBA" id="ARBA00022553"/>
    </source>
</evidence>
<proteinExistence type="predicted"/>
<keyword evidence="4" id="KW-0547">Nucleotide-binding</keyword>
<evidence type="ECO:0000256" key="9">
    <source>
        <dbReference type="SAM" id="Phobius"/>
    </source>
</evidence>